<feature type="coiled-coil region" evidence="1">
    <location>
        <begin position="300"/>
        <end position="373"/>
    </location>
</feature>
<feature type="compositionally biased region" description="Pro residues" evidence="2">
    <location>
        <begin position="47"/>
        <end position="58"/>
    </location>
</feature>
<reference evidence="3 4" key="1">
    <citation type="submission" date="2016-03" db="EMBL/GenBank/DDBJ databases">
        <authorList>
            <person name="Ploux O."/>
        </authorList>
    </citation>
    <scope>NUCLEOTIDE SEQUENCE [LARGE SCALE GENOMIC DNA]</scope>
    <source>
        <strain evidence="3 4">URUG2</strain>
    </source>
</reference>
<organism evidence="3 4">
    <name type="scientific">Ramularia collo-cygni</name>
    <dbReference type="NCBI Taxonomy" id="112498"/>
    <lineage>
        <taxon>Eukaryota</taxon>
        <taxon>Fungi</taxon>
        <taxon>Dikarya</taxon>
        <taxon>Ascomycota</taxon>
        <taxon>Pezizomycotina</taxon>
        <taxon>Dothideomycetes</taxon>
        <taxon>Dothideomycetidae</taxon>
        <taxon>Mycosphaerellales</taxon>
        <taxon>Mycosphaerellaceae</taxon>
        <taxon>Ramularia</taxon>
    </lineage>
</organism>
<feature type="region of interest" description="Disordered" evidence="2">
    <location>
        <begin position="240"/>
        <end position="260"/>
    </location>
</feature>
<evidence type="ECO:0008006" key="5">
    <source>
        <dbReference type="Google" id="ProtNLM"/>
    </source>
</evidence>
<evidence type="ECO:0000256" key="1">
    <source>
        <dbReference type="SAM" id="Coils"/>
    </source>
</evidence>
<feature type="coiled-coil region" evidence="1">
    <location>
        <begin position="166"/>
        <end position="193"/>
    </location>
</feature>
<feature type="region of interest" description="Disordered" evidence="2">
    <location>
        <begin position="42"/>
        <end position="164"/>
    </location>
</feature>
<accession>A0A2D3V730</accession>
<protein>
    <recommendedName>
        <fullName evidence="5">SWI5-dependent HO expression protein 3</fullName>
    </recommendedName>
</protein>
<dbReference type="OrthoDB" id="3918393at2759"/>
<feature type="compositionally biased region" description="Polar residues" evidence="2">
    <location>
        <begin position="86"/>
        <end position="108"/>
    </location>
</feature>
<dbReference type="RefSeq" id="XP_023624192.1">
    <property type="nucleotide sequence ID" value="XM_023768424.1"/>
</dbReference>
<dbReference type="STRING" id="112498.A0A2D3V730"/>
<name>A0A2D3V730_9PEZI</name>
<gene>
    <name evidence="3" type="ORF">RCC_03133</name>
</gene>
<evidence type="ECO:0000313" key="3">
    <source>
        <dbReference type="EMBL" id="CZT17299.1"/>
    </source>
</evidence>
<dbReference type="AlphaFoldDB" id="A0A2D3V730"/>
<keyword evidence="1" id="KW-0175">Coiled coil</keyword>
<dbReference type="EMBL" id="FJUY01000003">
    <property type="protein sequence ID" value="CZT17299.1"/>
    <property type="molecule type" value="Genomic_DNA"/>
</dbReference>
<feature type="compositionally biased region" description="Polar residues" evidence="2">
    <location>
        <begin position="419"/>
        <end position="429"/>
    </location>
</feature>
<dbReference type="GeneID" id="35598340"/>
<proteinExistence type="predicted"/>
<sequence length="429" mass="47367">MTMASKLRMKRPNSISHTIRLDTFTDSDTFFSLAGEFAARASLQHLPPLPQPQPPATPPTKTDEDSPPPLYSAGQLLPEVAMSGYHFSNNSSPNGKAENSATTPSNILLTPVPNGTRRTSGDVSSLSRPPNSENAPPSPVSDSGGSLPWSSAVGHATTGGKSGRVIEKLMTDNDRLKRELKEQIIKGEELQRSLQVTKPRIDALQAENDNLTHARGVDNALLARRDRMIAELKADLQTERKRREGFESRSQALETERDEAVEEKRRELQNLMESEKHATTHAAILETSHKQLSTTYKTRLESTRKEVAALKQHREEQEARLERLDVVSEQMRQELERAKKVQAEMLGKWGELKDALTARMQSAEMESKEEAERTRKLSTEMDTVVKQMKWAMGLGRARGLNGDHEEPGSLGPGAGAGTAESQNPSTAQI</sequence>
<feature type="region of interest" description="Disordered" evidence="2">
    <location>
        <begin position="397"/>
        <end position="429"/>
    </location>
</feature>
<evidence type="ECO:0000256" key="2">
    <source>
        <dbReference type="SAM" id="MobiDB-lite"/>
    </source>
</evidence>
<dbReference type="Proteomes" id="UP000225277">
    <property type="component" value="Unassembled WGS sequence"/>
</dbReference>
<feature type="compositionally biased region" description="Polar residues" evidence="2">
    <location>
        <begin position="116"/>
        <end position="144"/>
    </location>
</feature>
<keyword evidence="4" id="KW-1185">Reference proteome</keyword>
<evidence type="ECO:0000313" key="4">
    <source>
        <dbReference type="Proteomes" id="UP000225277"/>
    </source>
</evidence>